<feature type="region of interest" description="Disordered" evidence="15">
    <location>
        <begin position="96"/>
        <end position="123"/>
    </location>
</feature>
<dbReference type="GO" id="GO:0020037">
    <property type="term" value="F:heme binding"/>
    <property type="evidence" value="ECO:0007669"/>
    <property type="project" value="UniProtKB-UniRule"/>
</dbReference>
<keyword evidence="4 14" id="KW-0812">Transmembrane</keyword>
<dbReference type="PRINTS" id="PR00363">
    <property type="entry name" value="CYTOCHROMEB5"/>
</dbReference>
<dbReference type="Proteomes" id="UP000279307">
    <property type="component" value="Chromosome 6"/>
</dbReference>
<dbReference type="PANTHER" id="PTHR19359:SF150">
    <property type="entry name" value="CYTOCHROME B5"/>
    <property type="match status" value="1"/>
</dbReference>
<reference evidence="18" key="3">
    <citation type="submission" date="2018-07" db="EMBL/GenBank/DDBJ databases">
        <authorList>
            <person name="Mckenzie S.K."/>
            <person name="Kronauer D.J.C."/>
        </authorList>
    </citation>
    <scope>NUCLEOTIDE SEQUENCE</scope>
    <source>
        <strain evidence="18">Clonal line C1</strain>
    </source>
</reference>
<dbReference type="EMBL" id="KK107487">
    <property type="protein sequence ID" value="EZA50032.1"/>
    <property type="molecule type" value="Genomic_DNA"/>
</dbReference>
<evidence type="ECO:0000256" key="12">
    <source>
        <dbReference type="ARBA" id="ARBA00038168"/>
    </source>
</evidence>
<evidence type="ECO:0000256" key="13">
    <source>
        <dbReference type="ARBA" id="ARBA00039806"/>
    </source>
</evidence>
<comment type="similarity">
    <text evidence="12 14">Belongs to the cytochrome b5 family.</text>
</comment>
<dbReference type="InterPro" id="IPR050668">
    <property type="entry name" value="Cytochrome_b5"/>
</dbReference>
<keyword evidence="19" id="KW-1185">Reference proteome</keyword>
<dbReference type="InterPro" id="IPR018506">
    <property type="entry name" value="Cyt_B5_heme-BS"/>
</dbReference>
<keyword evidence="6" id="KW-0256">Endoplasmic reticulum</keyword>
<evidence type="ECO:0000256" key="11">
    <source>
        <dbReference type="ARBA" id="ARBA00037877"/>
    </source>
</evidence>
<evidence type="ECO:0000256" key="10">
    <source>
        <dbReference type="ARBA" id="ARBA00023136"/>
    </source>
</evidence>
<gene>
    <name evidence="18" type="ORF">DMN91_006040</name>
    <name evidence="17" type="ORF">X777_11696</name>
</gene>
<dbReference type="OrthoDB" id="260519at2759"/>
<dbReference type="AlphaFoldDB" id="A0A026W1U1"/>
<dbReference type="PROSITE" id="PS50255">
    <property type="entry name" value="CYTOCHROME_B5_2"/>
    <property type="match status" value="1"/>
</dbReference>
<evidence type="ECO:0000256" key="14">
    <source>
        <dbReference type="RuleBase" id="RU362121"/>
    </source>
</evidence>
<proteinExistence type="inferred from homology"/>
<evidence type="ECO:0000256" key="3">
    <source>
        <dbReference type="ARBA" id="ARBA00022617"/>
    </source>
</evidence>
<keyword evidence="8" id="KW-0249">Electron transport</keyword>
<organism evidence="17 19">
    <name type="scientific">Ooceraea biroi</name>
    <name type="common">Clonal raider ant</name>
    <name type="synonym">Cerapachys biroi</name>
    <dbReference type="NCBI Taxonomy" id="2015173"/>
    <lineage>
        <taxon>Eukaryota</taxon>
        <taxon>Metazoa</taxon>
        <taxon>Ecdysozoa</taxon>
        <taxon>Arthropoda</taxon>
        <taxon>Hexapoda</taxon>
        <taxon>Insecta</taxon>
        <taxon>Pterygota</taxon>
        <taxon>Neoptera</taxon>
        <taxon>Endopterygota</taxon>
        <taxon>Hymenoptera</taxon>
        <taxon>Apocrita</taxon>
        <taxon>Aculeata</taxon>
        <taxon>Formicoidea</taxon>
        <taxon>Formicidae</taxon>
        <taxon>Dorylinae</taxon>
        <taxon>Ooceraea</taxon>
    </lineage>
</organism>
<dbReference type="Pfam" id="PF00173">
    <property type="entry name" value="Cyt-b5"/>
    <property type="match status" value="1"/>
</dbReference>
<dbReference type="SMART" id="SM01117">
    <property type="entry name" value="Cyt-b5"/>
    <property type="match status" value="1"/>
</dbReference>
<comment type="subcellular location">
    <subcellularLocation>
        <location evidence="1">Endoplasmic reticulum membrane</location>
        <topology evidence="1">Single-pass membrane protein</topology>
        <orientation evidence="1">Cytoplasmic side</orientation>
    </subcellularLocation>
    <subcellularLocation>
        <location evidence="11">Microsome membrane</location>
        <topology evidence="11">Single-pass membrane protein</topology>
        <orientation evidence="11">Cytoplasmic side</orientation>
    </subcellularLocation>
</comment>
<keyword evidence="5 14" id="KW-0479">Metal-binding</keyword>
<keyword evidence="14" id="KW-1133">Transmembrane helix</keyword>
<evidence type="ECO:0000259" key="16">
    <source>
        <dbReference type="PROSITE" id="PS50255"/>
    </source>
</evidence>
<accession>A0A026W1U1</accession>
<feature type="compositionally biased region" description="Low complexity" evidence="15">
    <location>
        <begin position="112"/>
        <end position="123"/>
    </location>
</feature>
<evidence type="ECO:0000313" key="18">
    <source>
        <dbReference type="EMBL" id="RLU21665.1"/>
    </source>
</evidence>
<evidence type="ECO:0000256" key="8">
    <source>
        <dbReference type="ARBA" id="ARBA00022982"/>
    </source>
</evidence>
<keyword evidence="2" id="KW-0813">Transport</keyword>
<evidence type="ECO:0000256" key="15">
    <source>
        <dbReference type="SAM" id="MobiDB-lite"/>
    </source>
</evidence>
<dbReference type="Proteomes" id="UP000053097">
    <property type="component" value="Unassembled WGS sequence"/>
</dbReference>
<dbReference type="OMA" id="FMFEHKS"/>
<keyword evidence="9 14" id="KW-0408">Iron</keyword>
<evidence type="ECO:0000256" key="5">
    <source>
        <dbReference type="ARBA" id="ARBA00022723"/>
    </source>
</evidence>
<protein>
    <recommendedName>
        <fullName evidence="13">Cytochrome b5</fullName>
    </recommendedName>
</protein>
<evidence type="ECO:0000313" key="19">
    <source>
        <dbReference type="Proteomes" id="UP000053097"/>
    </source>
</evidence>
<name>A0A026W1U1_OOCBI</name>
<feature type="transmembrane region" description="Helical" evidence="14">
    <location>
        <begin position="128"/>
        <end position="146"/>
    </location>
</feature>
<dbReference type="GO" id="GO:0005789">
    <property type="term" value="C:endoplasmic reticulum membrane"/>
    <property type="evidence" value="ECO:0007669"/>
    <property type="project" value="UniProtKB-SubCell"/>
</dbReference>
<feature type="domain" description="Cytochrome b5 heme-binding" evidence="16">
    <location>
        <begin position="21"/>
        <end position="98"/>
    </location>
</feature>
<keyword evidence="10 14" id="KW-0472">Membrane</keyword>
<dbReference type="InterPro" id="IPR001199">
    <property type="entry name" value="Cyt_B5-like_heme/steroid-bd"/>
</dbReference>
<sequence length="149" mass="16623">MAAADGKDVKDVKNDAVASSVKLFTREEVSKRTASTKDVWIIIHDNVYDVTSFLNEHPGGEEVLLEQAGYDATEPFEDIGHSSDARQMMEQYKIGEIVEEERTKNTGKKSKGWSGESADSSSGSWRSWLIPIALGILATLVYRYFINIF</sequence>
<evidence type="ECO:0000256" key="6">
    <source>
        <dbReference type="ARBA" id="ARBA00022824"/>
    </source>
</evidence>
<dbReference type="SUPFAM" id="SSF55856">
    <property type="entry name" value="Cytochrome b5-like heme/steroid binding domain"/>
    <property type="match status" value="1"/>
</dbReference>
<dbReference type="GO" id="GO:0046872">
    <property type="term" value="F:metal ion binding"/>
    <property type="evidence" value="ECO:0007669"/>
    <property type="project" value="UniProtKB-UniRule"/>
</dbReference>
<dbReference type="EMBL" id="QOIP01000006">
    <property type="protein sequence ID" value="RLU21665.1"/>
    <property type="molecule type" value="Genomic_DNA"/>
</dbReference>
<evidence type="ECO:0000256" key="7">
    <source>
        <dbReference type="ARBA" id="ARBA00022848"/>
    </source>
</evidence>
<dbReference type="PROSITE" id="PS00191">
    <property type="entry name" value="CYTOCHROME_B5_1"/>
    <property type="match status" value="1"/>
</dbReference>
<evidence type="ECO:0000256" key="4">
    <source>
        <dbReference type="ARBA" id="ARBA00022692"/>
    </source>
</evidence>
<dbReference type="Gene3D" id="3.10.120.10">
    <property type="entry name" value="Cytochrome b5-like heme/steroid binding domain"/>
    <property type="match status" value="1"/>
</dbReference>
<keyword evidence="7" id="KW-0492">Microsome</keyword>
<evidence type="ECO:0000256" key="1">
    <source>
        <dbReference type="ARBA" id="ARBA00004131"/>
    </source>
</evidence>
<evidence type="ECO:0000256" key="9">
    <source>
        <dbReference type="ARBA" id="ARBA00023004"/>
    </source>
</evidence>
<evidence type="ECO:0000256" key="2">
    <source>
        <dbReference type="ARBA" id="ARBA00022448"/>
    </source>
</evidence>
<dbReference type="FunFam" id="3.10.120.10:FF:000002">
    <property type="entry name" value="Cytochrome b5 type B"/>
    <property type="match status" value="1"/>
</dbReference>
<dbReference type="InterPro" id="IPR036400">
    <property type="entry name" value="Cyt_B5-like_heme/steroid_sf"/>
</dbReference>
<evidence type="ECO:0000313" key="17">
    <source>
        <dbReference type="EMBL" id="EZA50032.1"/>
    </source>
</evidence>
<reference evidence="18" key="2">
    <citation type="journal article" date="2018" name="Genome Res.">
        <title>The genomic architecture and molecular evolution of ant odorant receptors.</title>
        <authorList>
            <person name="McKenzie S.K."/>
            <person name="Kronauer D.J.C."/>
        </authorList>
    </citation>
    <scope>NUCLEOTIDE SEQUENCE [LARGE SCALE GENOMIC DNA]</scope>
    <source>
        <strain evidence="18">Clonal line C1</strain>
    </source>
</reference>
<dbReference type="STRING" id="2015173.A0A026W1U1"/>
<dbReference type="PANTHER" id="PTHR19359">
    <property type="entry name" value="CYTOCHROME B5"/>
    <property type="match status" value="1"/>
</dbReference>
<keyword evidence="3 14" id="KW-0349">Heme</keyword>
<reference evidence="17 19" key="1">
    <citation type="journal article" date="2014" name="Curr. Biol.">
        <title>The genome of the clonal raider ant Cerapachys biroi.</title>
        <authorList>
            <person name="Oxley P.R."/>
            <person name="Ji L."/>
            <person name="Fetter-Pruneda I."/>
            <person name="McKenzie S.K."/>
            <person name="Li C."/>
            <person name="Hu H."/>
            <person name="Zhang G."/>
            <person name="Kronauer D.J."/>
        </authorList>
    </citation>
    <scope>NUCLEOTIDE SEQUENCE [LARGE SCALE GENOMIC DNA]</scope>
</reference>